<gene>
    <name evidence="2" type="ORF">IAB02_01360</name>
</gene>
<feature type="transmembrane region" description="Helical" evidence="1">
    <location>
        <begin position="50"/>
        <end position="72"/>
    </location>
</feature>
<name>A0A9D1IBL2_9FIRM</name>
<protein>
    <submittedName>
        <fullName evidence="2">Uncharacterized protein</fullName>
    </submittedName>
</protein>
<sequence length="99" mass="11006">MSHAYRKGSRNRISMWNWLGTLALMLIPGVNIIALFLFLFLGKAQPKRSFALAGLLLIAILAILTLLAFIFFPAQLLKFAEDLRPSAESLVSPSPTPFF</sequence>
<reference evidence="2" key="1">
    <citation type="submission" date="2020-10" db="EMBL/GenBank/DDBJ databases">
        <authorList>
            <person name="Gilroy R."/>
        </authorList>
    </citation>
    <scope>NUCLEOTIDE SEQUENCE</scope>
    <source>
        <strain evidence="2">ChiHcec3-11533</strain>
    </source>
</reference>
<keyword evidence="1" id="KW-1133">Transmembrane helix</keyword>
<accession>A0A9D1IBL2</accession>
<keyword evidence="1" id="KW-0812">Transmembrane</keyword>
<comment type="caution">
    <text evidence="2">The sequence shown here is derived from an EMBL/GenBank/DDBJ whole genome shotgun (WGS) entry which is preliminary data.</text>
</comment>
<evidence type="ECO:0000313" key="3">
    <source>
        <dbReference type="Proteomes" id="UP000824072"/>
    </source>
</evidence>
<dbReference type="Proteomes" id="UP000824072">
    <property type="component" value="Unassembled WGS sequence"/>
</dbReference>
<evidence type="ECO:0000313" key="2">
    <source>
        <dbReference type="EMBL" id="HIU33187.1"/>
    </source>
</evidence>
<feature type="transmembrane region" description="Helical" evidence="1">
    <location>
        <begin position="15"/>
        <end position="41"/>
    </location>
</feature>
<dbReference type="EMBL" id="DVMU01000030">
    <property type="protein sequence ID" value="HIU33187.1"/>
    <property type="molecule type" value="Genomic_DNA"/>
</dbReference>
<dbReference type="AlphaFoldDB" id="A0A9D1IBL2"/>
<organism evidence="2 3">
    <name type="scientific">Candidatus Pullichristensenella excrementigallinarum</name>
    <dbReference type="NCBI Taxonomy" id="2840907"/>
    <lineage>
        <taxon>Bacteria</taxon>
        <taxon>Bacillati</taxon>
        <taxon>Bacillota</taxon>
        <taxon>Clostridia</taxon>
        <taxon>Candidatus Pullichristensenella</taxon>
    </lineage>
</organism>
<proteinExistence type="predicted"/>
<evidence type="ECO:0000256" key="1">
    <source>
        <dbReference type="SAM" id="Phobius"/>
    </source>
</evidence>
<keyword evidence="1" id="KW-0472">Membrane</keyword>
<reference evidence="2" key="2">
    <citation type="journal article" date="2021" name="PeerJ">
        <title>Extensive microbial diversity within the chicken gut microbiome revealed by metagenomics and culture.</title>
        <authorList>
            <person name="Gilroy R."/>
            <person name="Ravi A."/>
            <person name="Getino M."/>
            <person name="Pursley I."/>
            <person name="Horton D.L."/>
            <person name="Alikhan N.F."/>
            <person name="Baker D."/>
            <person name="Gharbi K."/>
            <person name="Hall N."/>
            <person name="Watson M."/>
            <person name="Adriaenssens E.M."/>
            <person name="Foster-Nyarko E."/>
            <person name="Jarju S."/>
            <person name="Secka A."/>
            <person name="Antonio M."/>
            <person name="Oren A."/>
            <person name="Chaudhuri R.R."/>
            <person name="La Ragione R."/>
            <person name="Hildebrand F."/>
            <person name="Pallen M.J."/>
        </authorList>
    </citation>
    <scope>NUCLEOTIDE SEQUENCE</scope>
    <source>
        <strain evidence="2">ChiHcec3-11533</strain>
    </source>
</reference>